<dbReference type="PANTHER" id="PTHR21245">
    <property type="entry name" value="HETEROGENEOUS NUCLEAR RIBONUCLEOPROTEIN"/>
    <property type="match status" value="1"/>
</dbReference>
<dbReference type="InterPro" id="IPR039157">
    <property type="entry name" value="RBM18_RRM"/>
</dbReference>
<feature type="compositionally biased region" description="Basic residues" evidence="5">
    <location>
        <begin position="166"/>
        <end position="183"/>
    </location>
</feature>
<protein>
    <recommendedName>
        <fullName evidence="1">Probable RNA-binding protein 18</fullName>
    </recommendedName>
    <alternativeName>
        <fullName evidence="3">RNA-binding motif protein 18</fullName>
    </alternativeName>
</protein>
<dbReference type="SMART" id="SM00360">
    <property type="entry name" value="RRM"/>
    <property type="match status" value="1"/>
</dbReference>
<organism evidence="7 8">
    <name type="scientific">Pocillopora damicornis</name>
    <name type="common">Cauliflower coral</name>
    <name type="synonym">Millepora damicornis</name>
    <dbReference type="NCBI Taxonomy" id="46731"/>
    <lineage>
        <taxon>Eukaryota</taxon>
        <taxon>Metazoa</taxon>
        <taxon>Cnidaria</taxon>
        <taxon>Anthozoa</taxon>
        <taxon>Hexacorallia</taxon>
        <taxon>Scleractinia</taxon>
        <taxon>Astrocoeniina</taxon>
        <taxon>Pocilloporidae</taxon>
        <taxon>Pocillopora</taxon>
    </lineage>
</organism>
<dbReference type="Pfam" id="PF00076">
    <property type="entry name" value="RRM_1"/>
    <property type="match status" value="1"/>
</dbReference>
<evidence type="ECO:0000259" key="6">
    <source>
        <dbReference type="PROSITE" id="PS50102"/>
    </source>
</evidence>
<accession>A0A3M6UBK2</accession>
<evidence type="ECO:0000256" key="4">
    <source>
        <dbReference type="PROSITE-ProRule" id="PRU00176"/>
    </source>
</evidence>
<dbReference type="InterPro" id="IPR035979">
    <property type="entry name" value="RBD_domain_sf"/>
</dbReference>
<proteinExistence type="predicted"/>
<dbReference type="InterPro" id="IPR012677">
    <property type="entry name" value="Nucleotide-bd_a/b_plait_sf"/>
</dbReference>
<feature type="compositionally biased region" description="Basic and acidic residues" evidence="5">
    <location>
        <begin position="99"/>
        <end position="111"/>
    </location>
</feature>
<dbReference type="AlphaFoldDB" id="A0A3M6UBK2"/>
<name>A0A3M6UBK2_POCDA</name>
<evidence type="ECO:0000256" key="2">
    <source>
        <dbReference type="ARBA" id="ARBA00022884"/>
    </source>
</evidence>
<dbReference type="PROSITE" id="PS50102">
    <property type="entry name" value="RRM"/>
    <property type="match status" value="1"/>
</dbReference>
<dbReference type="EMBL" id="RCHS01001842">
    <property type="protein sequence ID" value="RMX51053.1"/>
    <property type="molecule type" value="Genomic_DNA"/>
</dbReference>
<dbReference type="InterPro" id="IPR000504">
    <property type="entry name" value="RRM_dom"/>
</dbReference>
<evidence type="ECO:0000256" key="5">
    <source>
        <dbReference type="SAM" id="MobiDB-lite"/>
    </source>
</evidence>
<feature type="compositionally biased region" description="Basic and acidic residues" evidence="5">
    <location>
        <begin position="135"/>
        <end position="148"/>
    </location>
</feature>
<gene>
    <name evidence="7" type="ORF">pdam_00018902</name>
</gene>
<dbReference type="OrthoDB" id="6730379at2759"/>
<evidence type="ECO:0000256" key="1">
    <source>
        <dbReference type="ARBA" id="ARBA00021141"/>
    </source>
</evidence>
<dbReference type="OMA" id="KESMNGR"/>
<evidence type="ECO:0000256" key="3">
    <source>
        <dbReference type="ARBA" id="ARBA00030780"/>
    </source>
</evidence>
<dbReference type="Proteomes" id="UP000275408">
    <property type="component" value="Unassembled WGS sequence"/>
</dbReference>
<dbReference type="GO" id="GO:0003723">
    <property type="term" value="F:RNA binding"/>
    <property type="evidence" value="ECO:0007669"/>
    <property type="project" value="UniProtKB-UniRule"/>
</dbReference>
<feature type="domain" description="RRM" evidence="6">
    <location>
        <begin position="18"/>
        <end position="98"/>
    </location>
</feature>
<dbReference type="SUPFAM" id="SSF54928">
    <property type="entry name" value="RNA-binding domain, RBD"/>
    <property type="match status" value="1"/>
</dbReference>
<sequence length="183" mass="20671">MATSSDGKEKEKTLNNKSTIWVGNLDRRLSEYNLLKILQRFGEIKNFDLHFHKSGAREGEPSYCFVEFKTFQEAENALLGLNGKLALSKPLTVNWARKKTGEAGKKEKDKVIATTPGSSQSSLDSCDSKIQAIEAKLKLMESGHEKEPSGQGKHPLLVQSEQLRSHPYKKQERHHRGRGRRAR</sequence>
<dbReference type="Gene3D" id="3.30.70.330">
    <property type="match status" value="1"/>
</dbReference>
<evidence type="ECO:0000313" key="8">
    <source>
        <dbReference type="Proteomes" id="UP000275408"/>
    </source>
</evidence>
<feature type="region of interest" description="Disordered" evidence="5">
    <location>
        <begin position="99"/>
        <end position="183"/>
    </location>
</feature>
<keyword evidence="2 4" id="KW-0694">RNA-binding</keyword>
<keyword evidence="8" id="KW-1185">Reference proteome</keyword>
<evidence type="ECO:0000313" key="7">
    <source>
        <dbReference type="EMBL" id="RMX51053.1"/>
    </source>
</evidence>
<comment type="caution">
    <text evidence="7">The sequence shown here is derived from an EMBL/GenBank/DDBJ whole genome shotgun (WGS) entry which is preliminary data.</text>
</comment>
<reference evidence="7 8" key="1">
    <citation type="journal article" date="2018" name="Sci. Rep.">
        <title>Comparative analysis of the Pocillopora damicornis genome highlights role of immune system in coral evolution.</title>
        <authorList>
            <person name="Cunning R."/>
            <person name="Bay R.A."/>
            <person name="Gillette P."/>
            <person name="Baker A.C."/>
            <person name="Traylor-Knowles N."/>
        </authorList>
    </citation>
    <scope>NUCLEOTIDE SEQUENCE [LARGE SCALE GENOMIC DNA]</scope>
    <source>
        <strain evidence="7">RSMAS</strain>
        <tissue evidence="7">Whole animal</tissue>
    </source>
</reference>
<dbReference type="CDD" id="cd12355">
    <property type="entry name" value="RRM_RBM18"/>
    <property type="match status" value="1"/>
</dbReference>